<protein>
    <submittedName>
        <fullName evidence="4">AarF/UbiB family protein</fullName>
    </submittedName>
</protein>
<reference evidence="4 5" key="1">
    <citation type="submission" date="2024-01" db="EMBL/GenBank/DDBJ databases">
        <title>Novel species of the genus Luteimonas isolated from rivers.</title>
        <authorList>
            <person name="Lu H."/>
        </authorList>
    </citation>
    <scope>NUCLEOTIDE SEQUENCE [LARGE SCALE GENOMIC DNA]</scope>
    <source>
        <strain evidence="4 5">FXH3W</strain>
    </source>
</reference>
<evidence type="ECO:0000313" key="4">
    <source>
        <dbReference type="EMBL" id="MEF2156092.1"/>
    </source>
</evidence>
<evidence type="ECO:0000256" key="1">
    <source>
        <dbReference type="ARBA" id="ARBA00009670"/>
    </source>
</evidence>
<evidence type="ECO:0000313" key="5">
    <source>
        <dbReference type="Proteomes" id="UP001356170"/>
    </source>
</evidence>
<feature type="transmembrane region" description="Helical" evidence="2">
    <location>
        <begin position="525"/>
        <end position="549"/>
    </location>
</feature>
<dbReference type="RefSeq" id="WP_331704000.1">
    <property type="nucleotide sequence ID" value="NZ_JAZHBO010000002.1"/>
</dbReference>
<evidence type="ECO:0000256" key="2">
    <source>
        <dbReference type="SAM" id="Phobius"/>
    </source>
</evidence>
<feature type="transmembrane region" description="Helical" evidence="2">
    <location>
        <begin position="493"/>
        <end position="513"/>
    </location>
</feature>
<accession>A0ABU7V010</accession>
<dbReference type="SUPFAM" id="SSF56112">
    <property type="entry name" value="Protein kinase-like (PK-like)"/>
    <property type="match status" value="1"/>
</dbReference>
<keyword evidence="5" id="KW-1185">Reference proteome</keyword>
<dbReference type="InterPro" id="IPR011009">
    <property type="entry name" value="Kinase-like_dom_sf"/>
</dbReference>
<dbReference type="CDD" id="cd05121">
    <property type="entry name" value="ABC1_ADCK3-like"/>
    <property type="match status" value="1"/>
</dbReference>
<comment type="similarity">
    <text evidence="1">Belongs to the protein kinase superfamily. ADCK protein kinase family.</text>
</comment>
<comment type="caution">
    <text evidence="4">The sequence shown here is derived from an EMBL/GenBank/DDBJ whole genome shotgun (WGS) entry which is preliminary data.</text>
</comment>
<proteinExistence type="inferred from homology"/>
<keyword evidence="2" id="KW-0812">Transmembrane</keyword>
<evidence type="ECO:0000259" key="3">
    <source>
        <dbReference type="Pfam" id="PF03109"/>
    </source>
</evidence>
<dbReference type="InterPro" id="IPR050154">
    <property type="entry name" value="UbiB_kinase"/>
</dbReference>
<dbReference type="PANTHER" id="PTHR10566:SF113">
    <property type="entry name" value="PROTEIN ACTIVITY OF BC1 COMPLEX KINASE 7, CHLOROPLASTIC"/>
    <property type="match status" value="1"/>
</dbReference>
<gene>
    <name evidence="4" type="ORF">V3390_07600</name>
</gene>
<feature type="domain" description="ABC1 atypical kinase-like" evidence="3">
    <location>
        <begin position="92"/>
        <end position="333"/>
    </location>
</feature>
<keyword evidence="2" id="KW-0472">Membrane</keyword>
<dbReference type="Proteomes" id="UP001356170">
    <property type="component" value="Unassembled WGS sequence"/>
</dbReference>
<dbReference type="Pfam" id="PF03109">
    <property type="entry name" value="ABC1"/>
    <property type="match status" value="1"/>
</dbReference>
<keyword evidence="2" id="KW-1133">Transmembrane helix</keyword>
<name>A0ABU7V010_9GAMM</name>
<dbReference type="PANTHER" id="PTHR10566">
    <property type="entry name" value="CHAPERONE-ACTIVITY OF BC1 COMPLEX CABC1 -RELATED"/>
    <property type="match status" value="1"/>
</dbReference>
<dbReference type="EMBL" id="JAZHBO010000002">
    <property type="protein sequence ID" value="MEF2156092.1"/>
    <property type="molecule type" value="Genomic_DNA"/>
</dbReference>
<dbReference type="InterPro" id="IPR004147">
    <property type="entry name" value="ABC1_dom"/>
</dbReference>
<sequence length="564" mass="62097">MNETTPAQVGTVARAAHILKFLLKHRSSGVFTGLNVDAAEIQDAADISTDGRPEQFVEDLEALGPAFVKIGQALSTRPDMVPQEYLVALERIQDNVSPLPFDVVRECVEQELGVKISKIFTQFDEQPLASASIAQVHRATLRDGRQVAVKVQRPDITNLIRTDLDILAGLADKADKWTDMGRRIRFSEWVHEFRKSLLAELDYRREAENLERFGQHFASEPLLVIPQPNWDLSTSRVLTMDLIDGVKATDISGMRRAEEPLGDLAAAVMRGYLDQVFVHGEIHADPHPGNLLVTPDAHIALLDLGMVAHIPPKRREQLLKLLFAAVDGRGEDVAAESVAMGTRLEDFEPDRYQREVGQLVARYHSASGKRTVSEGRLVLDLTLLGTDCGLRTPPELSLLGKTLLNLEAVCDALDPELDVKAVVEGHLEHIMRQRMKQAFSPAKLATDAMEMQSLVSGAPRKLSTLLTLLAENRVQVKMTGLEESHLMENMQKIANRISTGIIVAALILASAMLMRTETGPRLLGYPALAFVLFVIAAILGLGIVISAMLRDRKAKPTETRGVAD</sequence>
<organism evidence="4 5">
    <name type="scientific">Aquilutibacter rugosus</name>
    <dbReference type="NCBI Taxonomy" id="3115820"/>
    <lineage>
        <taxon>Bacteria</taxon>
        <taxon>Pseudomonadati</taxon>
        <taxon>Pseudomonadota</taxon>
        <taxon>Gammaproteobacteria</taxon>
        <taxon>Lysobacterales</taxon>
        <taxon>Lysobacteraceae</taxon>
        <taxon>Aquilutibacter</taxon>
    </lineage>
</organism>